<dbReference type="GO" id="GO:0019441">
    <property type="term" value="P:L-tryptophan catabolic process to kynurenine"/>
    <property type="evidence" value="ECO:0007669"/>
    <property type="project" value="InterPro"/>
</dbReference>
<dbReference type="InterPro" id="IPR037175">
    <property type="entry name" value="KFase_sf"/>
</dbReference>
<dbReference type="InterPro" id="IPR007325">
    <property type="entry name" value="KFase/CYL"/>
</dbReference>
<evidence type="ECO:0008006" key="4">
    <source>
        <dbReference type="Google" id="ProtNLM"/>
    </source>
</evidence>
<dbReference type="SUPFAM" id="SSF102198">
    <property type="entry name" value="Putative cyclase"/>
    <property type="match status" value="1"/>
</dbReference>
<comment type="similarity">
    <text evidence="1">Belongs to the Cyclase 1 superfamily.</text>
</comment>
<sequence>MNYSKIPEFGELPLKESDPPLSAWGLWKNPALGSLNHLHEIKTLEAAKSEIKTGDRVTLNLPLDAIDPGLLGRQIFQQKVIDKSPSIVNDDIITFNTQGSSQWDGFRHFAYQKEGYFYNGVTQQDIHGKDQPDMNSISAWAKHAIAGRAFLIDYFDWALETGKSYDPLASSPISLSDVQKIIQEKEIRPQEGDILIIRTGKSYGNDYIGVIGLTSSSGYIAAYQQADAATRGSLSSKFEFPGLAQSQETCEWLWKCQYAAVAADSPAFECTPPLDFKWALHPILLAGWGTPIGELFDLESLAKTCKRLKRWTFFFVSIPLNYTGAVASPPNAMAIF</sequence>
<protein>
    <recommendedName>
        <fullName evidence="4">Cyclase</fullName>
    </recommendedName>
</protein>
<evidence type="ECO:0000313" key="2">
    <source>
        <dbReference type="EMBL" id="KAJ5303734.1"/>
    </source>
</evidence>
<reference evidence="2" key="1">
    <citation type="submission" date="2022-12" db="EMBL/GenBank/DDBJ databases">
        <authorList>
            <person name="Petersen C."/>
        </authorList>
    </citation>
    <scope>NUCLEOTIDE SEQUENCE</scope>
    <source>
        <strain evidence="2">IBT 21472</strain>
    </source>
</reference>
<dbReference type="PANTHER" id="PTHR34861">
    <property type="match status" value="1"/>
</dbReference>
<comment type="caution">
    <text evidence="2">The sequence shown here is derived from an EMBL/GenBank/DDBJ whole genome shotgun (WGS) entry which is preliminary data.</text>
</comment>
<dbReference type="Gene3D" id="3.50.30.50">
    <property type="entry name" value="Putative cyclase"/>
    <property type="match status" value="1"/>
</dbReference>
<dbReference type="Proteomes" id="UP001147746">
    <property type="component" value="Unassembled WGS sequence"/>
</dbReference>
<gene>
    <name evidence="2" type="ORF">N7476_010533</name>
</gene>
<accession>A0A9W9U1X8</accession>
<evidence type="ECO:0000313" key="3">
    <source>
        <dbReference type="Proteomes" id="UP001147746"/>
    </source>
</evidence>
<proteinExistence type="inferred from homology"/>
<keyword evidence="3" id="KW-1185">Reference proteome</keyword>
<dbReference type="GO" id="GO:0004061">
    <property type="term" value="F:arylformamidase activity"/>
    <property type="evidence" value="ECO:0007669"/>
    <property type="project" value="InterPro"/>
</dbReference>
<reference evidence="2" key="2">
    <citation type="journal article" date="2023" name="IMA Fungus">
        <title>Comparative genomic study of the Penicillium genus elucidates a diverse pangenome and 15 lateral gene transfer events.</title>
        <authorList>
            <person name="Petersen C."/>
            <person name="Sorensen T."/>
            <person name="Nielsen M.R."/>
            <person name="Sondergaard T.E."/>
            <person name="Sorensen J.L."/>
            <person name="Fitzpatrick D.A."/>
            <person name="Frisvad J.C."/>
            <person name="Nielsen K.L."/>
        </authorList>
    </citation>
    <scope>NUCLEOTIDE SEQUENCE</scope>
    <source>
        <strain evidence="2">IBT 21472</strain>
    </source>
</reference>
<dbReference type="Pfam" id="PF04199">
    <property type="entry name" value="Cyclase"/>
    <property type="match status" value="1"/>
</dbReference>
<dbReference type="AlphaFoldDB" id="A0A9W9U1X8"/>
<name>A0A9W9U1X8_9EURO</name>
<organism evidence="2 3">
    <name type="scientific">Penicillium atrosanguineum</name>
    <dbReference type="NCBI Taxonomy" id="1132637"/>
    <lineage>
        <taxon>Eukaryota</taxon>
        <taxon>Fungi</taxon>
        <taxon>Dikarya</taxon>
        <taxon>Ascomycota</taxon>
        <taxon>Pezizomycotina</taxon>
        <taxon>Eurotiomycetes</taxon>
        <taxon>Eurotiomycetidae</taxon>
        <taxon>Eurotiales</taxon>
        <taxon>Aspergillaceae</taxon>
        <taxon>Penicillium</taxon>
    </lineage>
</organism>
<evidence type="ECO:0000256" key="1">
    <source>
        <dbReference type="ARBA" id="ARBA00007865"/>
    </source>
</evidence>
<dbReference type="PANTHER" id="PTHR34861:SF11">
    <property type="entry name" value="CYCLASE"/>
    <property type="match status" value="1"/>
</dbReference>
<dbReference type="EMBL" id="JAPZBO010000009">
    <property type="protein sequence ID" value="KAJ5303734.1"/>
    <property type="molecule type" value="Genomic_DNA"/>
</dbReference>